<sequence>MKKKYYAVRIGKSPGIYNSWPECEKQVKGYSGAEYKSFTSLEEAESFLRSEDEICLKKPIENLDENEMVAYVDGSFNKDIKYYGYGVVVFSKEGKATYFGRENDGDSLEMRNVAGEIKGAMVAMDIALNKNKDTLYLHYDYMGIEKWAKGEWRTNKIGTKRYKEYYDSIKNKLNVVFIKVKAHSGDIYNEEADKLAKKSLGIEN</sequence>
<evidence type="ECO:0000256" key="8">
    <source>
        <dbReference type="ARBA" id="ARBA00022723"/>
    </source>
</evidence>
<name>A0A844FKG9_9FIRM</name>
<evidence type="ECO:0000256" key="2">
    <source>
        <dbReference type="ARBA" id="ARBA00001946"/>
    </source>
</evidence>
<dbReference type="InterPro" id="IPR012337">
    <property type="entry name" value="RNaseH-like_sf"/>
</dbReference>
<comment type="cofactor">
    <cofactor evidence="2">
        <name>Mg(2+)</name>
        <dbReference type="ChEBI" id="CHEBI:18420"/>
    </cofactor>
</comment>
<comment type="similarity">
    <text evidence="4">Belongs to the RNase H family.</text>
</comment>
<keyword evidence="14" id="KW-0808">Transferase</keyword>
<organism evidence="14 15">
    <name type="scientific">Anaerosalibacter bizertensis</name>
    <dbReference type="NCBI Taxonomy" id="932217"/>
    <lineage>
        <taxon>Bacteria</taxon>
        <taxon>Bacillati</taxon>
        <taxon>Bacillota</taxon>
        <taxon>Tissierellia</taxon>
        <taxon>Tissierellales</taxon>
        <taxon>Sporanaerobacteraceae</taxon>
        <taxon>Anaerosalibacter</taxon>
    </lineage>
</organism>
<dbReference type="PANTHER" id="PTHR10642:SF26">
    <property type="entry name" value="RIBONUCLEASE H1"/>
    <property type="match status" value="1"/>
</dbReference>
<keyword evidence="9" id="KW-0255">Endonuclease</keyword>
<evidence type="ECO:0000256" key="11">
    <source>
        <dbReference type="ARBA" id="ARBA00022842"/>
    </source>
</evidence>
<keyword evidence="8" id="KW-0479">Metal-binding</keyword>
<dbReference type="Gene3D" id="3.30.420.10">
    <property type="entry name" value="Ribonuclease H-like superfamily/Ribonuclease H"/>
    <property type="match status" value="1"/>
</dbReference>
<protein>
    <recommendedName>
        <fullName evidence="6">Ribonuclease H</fullName>
        <ecNumber evidence="5">3.1.26.4</ecNumber>
    </recommendedName>
</protein>
<dbReference type="PANTHER" id="PTHR10642">
    <property type="entry name" value="RIBONUCLEASE H1"/>
    <property type="match status" value="1"/>
</dbReference>
<dbReference type="Proteomes" id="UP000462760">
    <property type="component" value="Unassembled WGS sequence"/>
</dbReference>
<dbReference type="FunFam" id="3.40.970.10:FF:000002">
    <property type="entry name" value="Ribonuclease H"/>
    <property type="match status" value="1"/>
</dbReference>
<dbReference type="AlphaFoldDB" id="A0A844FKG9"/>
<dbReference type="CDD" id="cd09277">
    <property type="entry name" value="RNase_HI_bacteria_like"/>
    <property type="match status" value="1"/>
</dbReference>
<reference evidence="14 15" key="1">
    <citation type="submission" date="2019-08" db="EMBL/GenBank/DDBJ databases">
        <title>In-depth cultivation of the pig gut microbiome towards novel bacterial diversity and tailored functional studies.</title>
        <authorList>
            <person name="Wylensek D."/>
            <person name="Hitch T.C.A."/>
            <person name="Clavel T."/>
        </authorList>
    </citation>
    <scope>NUCLEOTIDE SEQUENCE [LARGE SCALE GENOMIC DNA]</scope>
    <source>
        <strain evidence="14 15">Med78-601-WT-4W-RMD-3</strain>
    </source>
</reference>
<dbReference type="InterPro" id="IPR036397">
    <property type="entry name" value="RNaseH_sf"/>
</dbReference>
<dbReference type="GO" id="GO:0046872">
    <property type="term" value="F:metal ion binding"/>
    <property type="evidence" value="ECO:0007669"/>
    <property type="project" value="UniProtKB-KW"/>
</dbReference>
<evidence type="ECO:0000259" key="12">
    <source>
        <dbReference type="PROSITE" id="PS50879"/>
    </source>
</evidence>
<evidence type="ECO:0000256" key="4">
    <source>
        <dbReference type="ARBA" id="ARBA00005300"/>
    </source>
</evidence>
<dbReference type="Pfam" id="PF00075">
    <property type="entry name" value="RNase_H"/>
    <property type="match status" value="1"/>
</dbReference>
<feature type="domain" description="RNase H type-1" evidence="12">
    <location>
        <begin position="64"/>
        <end position="201"/>
    </location>
</feature>
<comment type="function">
    <text evidence="3">Endonuclease that specifically degrades the RNA of RNA-DNA hybrids.</text>
</comment>
<proteinExistence type="inferred from homology"/>
<dbReference type="SUPFAM" id="SSF53098">
    <property type="entry name" value="Ribonuclease H-like"/>
    <property type="match status" value="1"/>
</dbReference>
<dbReference type="EMBL" id="JAKNID010000071">
    <property type="protein sequence ID" value="MCG4565953.1"/>
    <property type="molecule type" value="Genomic_DNA"/>
</dbReference>
<evidence type="ECO:0000256" key="10">
    <source>
        <dbReference type="ARBA" id="ARBA00022801"/>
    </source>
</evidence>
<dbReference type="InterPro" id="IPR050092">
    <property type="entry name" value="RNase_H"/>
</dbReference>
<comment type="catalytic activity">
    <reaction evidence="1">
        <text>Endonucleolytic cleavage to 5'-phosphomonoester.</text>
        <dbReference type="EC" id="3.1.26.4"/>
    </reaction>
</comment>
<dbReference type="RefSeq" id="WP_154485106.1">
    <property type="nucleotide sequence ID" value="NZ_JAJBNW010000095.1"/>
</dbReference>
<accession>A0A844FKG9</accession>
<comment type="caution">
    <text evidence="14">The sequence shown here is derived from an EMBL/GenBank/DDBJ whole genome shotgun (WGS) entry which is preliminary data.</text>
</comment>
<evidence type="ECO:0000313" key="15">
    <source>
        <dbReference type="Proteomes" id="UP000462760"/>
    </source>
</evidence>
<dbReference type="SUPFAM" id="SSF55658">
    <property type="entry name" value="L9 N-domain-like"/>
    <property type="match status" value="1"/>
</dbReference>
<dbReference type="PROSITE" id="PS50879">
    <property type="entry name" value="RNASE_H_1"/>
    <property type="match status" value="1"/>
</dbReference>
<dbReference type="Pfam" id="PF01693">
    <property type="entry name" value="Cauli_VI"/>
    <property type="match status" value="1"/>
</dbReference>
<keyword evidence="7" id="KW-0540">Nuclease</keyword>
<evidence type="ECO:0000313" key="13">
    <source>
        <dbReference type="EMBL" id="MCG4565953.1"/>
    </source>
</evidence>
<evidence type="ECO:0000313" key="16">
    <source>
        <dbReference type="Proteomes" id="UP001108123"/>
    </source>
</evidence>
<dbReference type="InterPro" id="IPR009027">
    <property type="entry name" value="Ribosomal_bL9/RNase_H1_N"/>
</dbReference>
<dbReference type="GO" id="GO:0004523">
    <property type="term" value="F:RNA-DNA hybrid ribonuclease activity"/>
    <property type="evidence" value="ECO:0007669"/>
    <property type="project" value="UniProtKB-EC"/>
</dbReference>
<dbReference type="OrthoDB" id="9811552at2"/>
<dbReference type="GO" id="GO:0003964">
    <property type="term" value="F:RNA-directed DNA polymerase activity"/>
    <property type="evidence" value="ECO:0007669"/>
    <property type="project" value="UniProtKB-KW"/>
</dbReference>
<reference evidence="13" key="2">
    <citation type="submission" date="2022-01" db="EMBL/GenBank/DDBJ databases">
        <title>Collection of gut derived symbiotic bacterial strains cultured from healthy donors.</title>
        <authorList>
            <person name="Lin H."/>
            <person name="Kohout C."/>
            <person name="Waligurski E."/>
            <person name="Pamer E.G."/>
        </authorList>
    </citation>
    <scope>NUCLEOTIDE SEQUENCE</scope>
    <source>
        <strain evidence="13">MSK.14.39</strain>
    </source>
</reference>
<dbReference type="GO" id="GO:0003676">
    <property type="term" value="F:nucleic acid binding"/>
    <property type="evidence" value="ECO:0007669"/>
    <property type="project" value="InterPro"/>
</dbReference>
<dbReference type="Gene3D" id="3.40.970.10">
    <property type="entry name" value="Ribonuclease H1, N-terminal domain"/>
    <property type="match status" value="1"/>
</dbReference>
<evidence type="ECO:0000256" key="9">
    <source>
        <dbReference type="ARBA" id="ARBA00022759"/>
    </source>
</evidence>
<dbReference type="GO" id="GO:0043137">
    <property type="term" value="P:DNA replication, removal of RNA primer"/>
    <property type="evidence" value="ECO:0007669"/>
    <property type="project" value="TreeGrafter"/>
</dbReference>
<dbReference type="Proteomes" id="UP001108123">
    <property type="component" value="Unassembled WGS sequence"/>
</dbReference>
<evidence type="ECO:0000313" key="14">
    <source>
        <dbReference type="EMBL" id="MSS44440.1"/>
    </source>
</evidence>
<dbReference type="InterPro" id="IPR011320">
    <property type="entry name" value="RNase_H1_N"/>
</dbReference>
<evidence type="ECO:0000256" key="3">
    <source>
        <dbReference type="ARBA" id="ARBA00004065"/>
    </source>
</evidence>
<dbReference type="EMBL" id="VULR01000029">
    <property type="protein sequence ID" value="MSS44440.1"/>
    <property type="molecule type" value="Genomic_DNA"/>
</dbReference>
<gene>
    <name evidence="14" type="ORF">FYJ27_12225</name>
    <name evidence="13" type="ORF">L0P62_10870</name>
</gene>
<keyword evidence="14" id="KW-0548">Nucleotidyltransferase</keyword>
<evidence type="ECO:0000256" key="6">
    <source>
        <dbReference type="ARBA" id="ARBA00017721"/>
    </source>
</evidence>
<evidence type="ECO:0000256" key="5">
    <source>
        <dbReference type="ARBA" id="ARBA00012180"/>
    </source>
</evidence>
<keyword evidence="11" id="KW-0460">Magnesium</keyword>
<dbReference type="InterPro" id="IPR037056">
    <property type="entry name" value="RNase_H1_N_sf"/>
</dbReference>
<dbReference type="InterPro" id="IPR002156">
    <property type="entry name" value="RNaseH_domain"/>
</dbReference>
<keyword evidence="10" id="KW-0378">Hydrolase</keyword>
<keyword evidence="14" id="KW-0695">RNA-directed DNA polymerase</keyword>
<keyword evidence="16" id="KW-1185">Reference proteome</keyword>
<evidence type="ECO:0000256" key="1">
    <source>
        <dbReference type="ARBA" id="ARBA00000077"/>
    </source>
</evidence>
<dbReference type="EC" id="3.1.26.4" evidence="5"/>
<evidence type="ECO:0000256" key="7">
    <source>
        <dbReference type="ARBA" id="ARBA00022722"/>
    </source>
</evidence>